<dbReference type="InterPro" id="IPR058163">
    <property type="entry name" value="LysR-type_TF_proteobact-type"/>
</dbReference>
<dbReference type="SUPFAM" id="SSF46785">
    <property type="entry name" value="Winged helix' DNA-binding domain"/>
    <property type="match status" value="1"/>
</dbReference>
<name>A0A0D5LT35_MAREN</name>
<dbReference type="RefSeq" id="WP_045682126.1">
    <property type="nucleotide sequence ID" value="NZ_CP010803.1"/>
</dbReference>
<evidence type="ECO:0000256" key="2">
    <source>
        <dbReference type="ARBA" id="ARBA00023015"/>
    </source>
</evidence>
<evidence type="ECO:0000256" key="4">
    <source>
        <dbReference type="ARBA" id="ARBA00023163"/>
    </source>
</evidence>
<dbReference type="OrthoDB" id="9786526at2"/>
<dbReference type="InterPro" id="IPR036390">
    <property type="entry name" value="WH_DNA-bd_sf"/>
</dbReference>
<keyword evidence="7" id="KW-1185">Reference proteome</keyword>
<dbReference type="Gene3D" id="1.10.10.10">
    <property type="entry name" value="Winged helix-like DNA-binding domain superfamily/Winged helix DNA-binding domain"/>
    <property type="match status" value="1"/>
</dbReference>
<dbReference type="PROSITE" id="PS50931">
    <property type="entry name" value="HTH_LYSR"/>
    <property type="match status" value="1"/>
</dbReference>
<dbReference type="HOGENOM" id="CLU_039613_16_3_5"/>
<dbReference type="Gene3D" id="3.40.190.290">
    <property type="match status" value="1"/>
</dbReference>
<dbReference type="SUPFAM" id="SSF53850">
    <property type="entry name" value="Periplasmic binding protein-like II"/>
    <property type="match status" value="1"/>
</dbReference>
<dbReference type="AlphaFoldDB" id="A0A0D5LT35"/>
<dbReference type="GO" id="GO:0006351">
    <property type="term" value="P:DNA-templated transcription"/>
    <property type="evidence" value="ECO:0007669"/>
    <property type="project" value="TreeGrafter"/>
</dbReference>
<keyword evidence="4" id="KW-0804">Transcription</keyword>
<protein>
    <submittedName>
        <fullName evidence="6">LysR family transcriptional regulator</fullName>
    </submittedName>
</protein>
<feature type="domain" description="HTH lysR-type" evidence="5">
    <location>
        <begin position="1"/>
        <end position="59"/>
    </location>
</feature>
<dbReference type="FunFam" id="3.40.190.290:FF:000001">
    <property type="entry name" value="Transcriptional regulator, LysR family"/>
    <property type="match status" value="1"/>
</dbReference>
<comment type="similarity">
    <text evidence="1">Belongs to the LysR transcriptional regulatory family.</text>
</comment>
<dbReference type="Proteomes" id="UP000032611">
    <property type="component" value="Chromosome"/>
</dbReference>
<dbReference type="KEGG" id="mey:TM49_13935"/>
<dbReference type="InterPro" id="IPR036388">
    <property type="entry name" value="WH-like_DNA-bd_sf"/>
</dbReference>
<dbReference type="EMBL" id="CP010803">
    <property type="protein sequence ID" value="AJY46528.1"/>
    <property type="molecule type" value="Genomic_DNA"/>
</dbReference>
<evidence type="ECO:0000313" key="6">
    <source>
        <dbReference type="EMBL" id="AJY46528.1"/>
    </source>
</evidence>
<evidence type="ECO:0000259" key="5">
    <source>
        <dbReference type="PROSITE" id="PS50931"/>
    </source>
</evidence>
<dbReference type="FunFam" id="1.10.10.10:FF:000001">
    <property type="entry name" value="LysR family transcriptional regulator"/>
    <property type="match status" value="1"/>
</dbReference>
<keyword evidence="3" id="KW-0238">DNA-binding</keyword>
<dbReference type="STRING" id="1486262.TM49_13935"/>
<dbReference type="Pfam" id="PF00126">
    <property type="entry name" value="HTH_1"/>
    <property type="match status" value="1"/>
</dbReference>
<dbReference type="Pfam" id="PF03466">
    <property type="entry name" value="LysR_substrate"/>
    <property type="match status" value="1"/>
</dbReference>
<sequence>MYNLEHLLIFIRVAEMRSFSRAAESLGIQKGRASTVVRQLEDELGVRLLHRTTRSVQLTEDGRSFQERARELLTDFDELQSMFAEDGVGLRGRLRVDLPTELARTTIVPVLPDFMAAYPALELEMSSTDRQVDLVEEGFDCVLRLGPVGDETLIARPLGRLRMVNAASPAYLARRGTPRTLEDLRLQDHRTIHYSRSLGAKPYGWEYPDGDGYATLPLPGALHVNSVQSYEAAGLAGLGLIQAAQTGIHRHLESGALVEVLPDFRPEPLDVCLVVAHRRNLSRRVRAFMTWIAEVLAPYLE</sequence>
<evidence type="ECO:0000313" key="7">
    <source>
        <dbReference type="Proteomes" id="UP000032611"/>
    </source>
</evidence>
<evidence type="ECO:0000256" key="3">
    <source>
        <dbReference type="ARBA" id="ARBA00023125"/>
    </source>
</evidence>
<organism evidence="6 7">
    <name type="scientific">Martelella endophytica</name>
    <dbReference type="NCBI Taxonomy" id="1486262"/>
    <lineage>
        <taxon>Bacteria</taxon>
        <taxon>Pseudomonadati</taxon>
        <taxon>Pseudomonadota</taxon>
        <taxon>Alphaproteobacteria</taxon>
        <taxon>Hyphomicrobiales</taxon>
        <taxon>Aurantimonadaceae</taxon>
        <taxon>Martelella</taxon>
    </lineage>
</organism>
<dbReference type="InterPro" id="IPR005119">
    <property type="entry name" value="LysR_subst-bd"/>
</dbReference>
<dbReference type="PATRIC" id="fig|1486262.3.peg.2878"/>
<accession>A0A0D5LT35</accession>
<dbReference type="PANTHER" id="PTHR30537">
    <property type="entry name" value="HTH-TYPE TRANSCRIPTIONAL REGULATOR"/>
    <property type="match status" value="1"/>
</dbReference>
<dbReference type="CDD" id="cd08472">
    <property type="entry name" value="PBP2_CrgA_like_3"/>
    <property type="match status" value="1"/>
</dbReference>
<dbReference type="GO" id="GO:0003700">
    <property type="term" value="F:DNA-binding transcription factor activity"/>
    <property type="evidence" value="ECO:0007669"/>
    <property type="project" value="InterPro"/>
</dbReference>
<keyword evidence="2" id="KW-0805">Transcription regulation</keyword>
<dbReference type="InterPro" id="IPR000847">
    <property type="entry name" value="LysR_HTH_N"/>
</dbReference>
<dbReference type="PANTHER" id="PTHR30537:SF72">
    <property type="entry name" value="LYSR FAMILY TRANSCRIPTIONAL REGULATOR"/>
    <property type="match status" value="1"/>
</dbReference>
<dbReference type="GO" id="GO:0043565">
    <property type="term" value="F:sequence-specific DNA binding"/>
    <property type="evidence" value="ECO:0007669"/>
    <property type="project" value="TreeGrafter"/>
</dbReference>
<gene>
    <name evidence="6" type="ORF">TM49_13935</name>
</gene>
<proteinExistence type="inferred from homology"/>
<evidence type="ECO:0000256" key="1">
    <source>
        <dbReference type="ARBA" id="ARBA00009437"/>
    </source>
</evidence>
<reference evidence="6 7" key="1">
    <citation type="journal article" date="2015" name="Genome Announc.">
        <title>Complete genome sequence of Martelella endophytica YC6887, which has antifungal activity associated with a halophyte.</title>
        <authorList>
            <person name="Khan A."/>
            <person name="Khan H."/>
            <person name="Chung E.J."/>
            <person name="Hossain M.T."/>
            <person name="Chung Y.R."/>
        </authorList>
    </citation>
    <scope>NUCLEOTIDE SEQUENCE [LARGE SCALE GENOMIC DNA]</scope>
    <source>
        <strain evidence="6">YC6887</strain>
    </source>
</reference>